<keyword evidence="2" id="KW-1185">Reference proteome</keyword>
<comment type="caution">
    <text evidence="1">The sequence shown here is derived from an EMBL/GenBank/DDBJ whole genome shotgun (WGS) entry which is preliminary data.</text>
</comment>
<name>K0S6J2_THAOC</name>
<dbReference type="AlphaFoldDB" id="K0S6J2"/>
<evidence type="ECO:0000313" key="2">
    <source>
        <dbReference type="Proteomes" id="UP000266841"/>
    </source>
</evidence>
<organism evidence="1 2">
    <name type="scientific">Thalassiosira oceanica</name>
    <name type="common">Marine diatom</name>
    <dbReference type="NCBI Taxonomy" id="159749"/>
    <lineage>
        <taxon>Eukaryota</taxon>
        <taxon>Sar</taxon>
        <taxon>Stramenopiles</taxon>
        <taxon>Ochrophyta</taxon>
        <taxon>Bacillariophyta</taxon>
        <taxon>Coscinodiscophyceae</taxon>
        <taxon>Thalassiosirophycidae</taxon>
        <taxon>Thalassiosirales</taxon>
        <taxon>Thalassiosiraceae</taxon>
        <taxon>Thalassiosira</taxon>
    </lineage>
</organism>
<gene>
    <name evidence="1" type="ORF">THAOC_19097</name>
</gene>
<proteinExistence type="predicted"/>
<protein>
    <submittedName>
        <fullName evidence="1">Uncharacterized protein</fullName>
    </submittedName>
</protein>
<accession>K0S6J2</accession>
<reference evidence="1 2" key="1">
    <citation type="journal article" date="2012" name="Genome Biol.">
        <title>Genome and low-iron response of an oceanic diatom adapted to chronic iron limitation.</title>
        <authorList>
            <person name="Lommer M."/>
            <person name="Specht M."/>
            <person name="Roy A.S."/>
            <person name="Kraemer L."/>
            <person name="Andreson R."/>
            <person name="Gutowska M.A."/>
            <person name="Wolf J."/>
            <person name="Bergner S.V."/>
            <person name="Schilhabel M.B."/>
            <person name="Klostermeier U.C."/>
            <person name="Beiko R.G."/>
            <person name="Rosenstiel P."/>
            <person name="Hippler M."/>
            <person name="Laroche J."/>
        </authorList>
    </citation>
    <scope>NUCLEOTIDE SEQUENCE [LARGE SCALE GENOMIC DNA]</scope>
    <source>
        <strain evidence="1 2">CCMP1005</strain>
    </source>
</reference>
<evidence type="ECO:0000313" key="1">
    <source>
        <dbReference type="EMBL" id="EJK60534.1"/>
    </source>
</evidence>
<dbReference type="Proteomes" id="UP000266841">
    <property type="component" value="Unassembled WGS sequence"/>
</dbReference>
<dbReference type="EMBL" id="AGNL01020960">
    <property type="protein sequence ID" value="EJK60534.1"/>
    <property type="molecule type" value="Genomic_DNA"/>
</dbReference>
<sequence>MHFPQLPTPHSSSSKFCELHATAGHCDARRRAKTSHLWPRRFCNVSSGIKLYLGCAGSSREAFHEHFG</sequence>